<accession>A0A367LPN6</accession>
<sequence>MFATQQSRDAMQDTGRKRLRDDDELVLGEHRKKRLQSLPFRSSPKLTQQASTSCREAVPRSHLSSLPPSAAMDLEMADDVPVSSSLPYRVEQSLSEMDVCDRDAIGRMPTPIQPSFAAQVRGQHCEWAGPGPALKTPHGIVNMGHHQTGFSSDVYVPRALASAPLDWHSFHNNRRLPSPISENGDASSMMVDDADDEDDGRQDCLPPPLVRCSSADAMHHPNAPMCLDPCHDSGPMSPSPGRSRGHVRSKHTVNSWTWQPGMKKSFSIGYRPDCEKCRLKVPGHFNHIIIS</sequence>
<evidence type="ECO:0000313" key="2">
    <source>
        <dbReference type="EMBL" id="RCI16388.1"/>
    </source>
</evidence>
<name>A0A367LPN6_9HYPO</name>
<evidence type="ECO:0000313" key="3">
    <source>
        <dbReference type="Proteomes" id="UP000253664"/>
    </source>
</evidence>
<dbReference type="EMBL" id="LKCN02000001">
    <property type="protein sequence ID" value="RCI16388.1"/>
    <property type="molecule type" value="Genomic_DNA"/>
</dbReference>
<organism evidence="2 3">
    <name type="scientific">Ophiocordyceps polyrhachis-furcata BCC 54312</name>
    <dbReference type="NCBI Taxonomy" id="1330021"/>
    <lineage>
        <taxon>Eukaryota</taxon>
        <taxon>Fungi</taxon>
        <taxon>Dikarya</taxon>
        <taxon>Ascomycota</taxon>
        <taxon>Pezizomycotina</taxon>
        <taxon>Sordariomycetes</taxon>
        <taxon>Hypocreomycetidae</taxon>
        <taxon>Hypocreales</taxon>
        <taxon>Ophiocordycipitaceae</taxon>
        <taxon>Ophiocordyceps</taxon>
    </lineage>
</organism>
<evidence type="ECO:0000256" key="1">
    <source>
        <dbReference type="SAM" id="MobiDB-lite"/>
    </source>
</evidence>
<keyword evidence="3" id="KW-1185">Reference proteome</keyword>
<feature type="region of interest" description="Disordered" evidence="1">
    <location>
        <begin position="176"/>
        <end position="201"/>
    </location>
</feature>
<feature type="region of interest" description="Disordered" evidence="1">
    <location>
        <begin position="1"/>
        <end position="68"/>
    </location>
</feature>
<proteinExistence type="predicted"/>
<feature type="compositionally biased region" description="Polar residues" evidence="1">
    <location>
        <begin position="44"/>
        <end position="54"/>
    </location>
</feature>
<comment type="caution">
    <text evidence="2">The sequence shown here is derived from an EMBL/GenBank/DDBJ whole genome shotgun (WGS) entry which is preliminary data.</text>
</comment>
<feature type="compositionally biased region" description="Basic and acidic residues" evidence="1">
    <location>
        <begin position="10"/>
        <end position="21"/>
    </location>
</feature>
<dbReference type="AlphaFoldDB" id="A0A367LPN6"/>
<dbReference type="Proteomes" id="UP000253664">
    <property type="component" value="Unassembled WGS sequence"/>
</dbReference>
<protein>
    <submittedName>
        <fullName evidence="2">Uncharacterized protein</fullName>
    </submittedName>
</protein>
<reference evidence="2 3" key="1">
    <citation type="journal article" date="2015" name="BMC Genomics">
        <title>Insights from the genome of Ophiocordyceps polyrhachis-furcata to pathogenicity and host specificity in insect fungi.</title>
        <authorList>
            <person name="Wichadakul D."/>
            <person name="Kobmoo N."/>
            <person name="Ingsriswang S."/>
            <person name="Tangphatsornruang S."/>
            <person name="Chantasingh D."/>
            <person name="Luangsa-ard J.J."/>
            <person name="Eurwilaichitr L."/>
        </authorList>
    </citation>
    <scope>NUCLEOTIDE SEQUENCE [LARGE SCALE GENOMIC DNA]</scope>
    <source>
        <strain evidence="2 3">BCC 54312</strain>
    </source>
</reference>
<gene>
    <name evidence="2" type="ORF">L249_2605</name>
</gene>
<dbReference type="OrthoDB" id="2446291at2759"/>